<keyword evidence="3" id="KW-1185">Reference proteome</keyword>
<evidence type="ECO:0000256" key="1">
    <source>
        <dbReference type="SAM" id="MobiDB-lite"/>
    </source>
</evidence>
<comment type="caution">
    <text evidence="2">The sequence shown here is derived from an EMBL/GenBank/DDBJ whole genome shotgun (WGS) entry which is preliminary data.</text>
</comment>
<evidence type="ECO:0000313" key="2">
    <source>
        <dbReference type="EMBL" id="GBF51428.1"/>
    </source>
</evidence>
<dbReference type="RefSeq" id="WP_108977766.1">
    <property type="nucleotide sequence ID" value="NZ_BFBB01000008.1"/>
</dbReference>
<proteinExistence type="predicted"/>
<feature type="region of interest" description="Disordered" evidence="1">
    <location>
        <begin position="163"/>
        <end position="184"/>
    </location>
</feature>
<organism evidence="2 3">
    <name type="scientific">Leptospira ryugenii</name>
    <dbReference type="NCBI Taxonomy" id="1917863"/>
    <lineage>
        <taxon>Bacteria</taxon>
        <taxon>Pseudomonadati</taxon>
        <taxon>Spirochaetota</taxon>
        <taxon>Spirochaetia</taxon>
        <taxon>Leptospirales</taxon>
        <taxon>Leptospiraceae</taxon>
        <taxon>Leptospira</taxon>
    </lineage>
</organism>
<evidence type="ECO:0000313" key="3">
    <source>
        <dbReference type="Proteomes" id="UP000245133"/>
    </source>
</evidence>
<dbReference type="OrthoDB" id="318778at2"/>
<name>A0A2P2E3G5_9LEPT</name>
<feature type="compositionally biased region" description="Low complexity" evidence="1">
    <location>
        <begin position="163"/>
        <end position="178"/>
    </location>
</feature>
<sequence>MKHLMKKVTVMATVMLVSLNLINCPKDKDDNTGLLLAALLFLNQPEYTVTITGILHTGSNGAPANTRMRDGLIKLSGGSGALVETTTIQDGASCATNVASHYAINNCDYLTSTSGSCSSNSSLIANTNGEFTINFRINRADATFDIEVLRSNLASVLTATTNSCSATGSSTSSPTASTPVPDFSADALTNSQGRGTLTVRVNESNLTSKDQVSVTTDGFGVRIDKVVIVKKGTYNLESPTVGEQVCDGNRLSGSPTTKSGTISASETWSGGILLSGTVSVNNGAVITVEPGTVIFGQRGSSLFFTGGASLISNGSAESPVCFTSAATPGSRFPGDWGGIVLVGNGFNSRNSAGQTEGTTPVAYPGSSNSNSRLRYTIIEFAGNEVAPGDELNNLSMYSVDNSGSGAALQYVQTHRGLDDSFEWWGGTISGSYLVATGGLDDDFDADEGYGVNSSGTSTATLTNLIALKYPSACGGSFSTDPHSFEMDGTNSGTGRQTCVGTNGADPTGTSCLSNPTVSNFTIIGQNQVGGSGMRLREGMRGSFSNGLIWNFAGPAVECTNNSGFPNSGVTMANTVYAGQSGAVTNAGAATCNNVQATLTALPITALGNVADSGCGFGATKPDFAAISGAPNRGAQNSDTSRWWSGWTVYRAR</sequence>
<dbReference type="PANTHER" id="PTHR41339">
    <property type="entry name" value="LIPL48"/>
    <property type="match status" value="1"/>
</dbReference>
<dbReference type="Proteomes" id="UP000245133">
    <property type="component" value="Unassembled WGS sequence"/>
</dbReference>
<protein>
    <recommendedName>
        <fullName evidence="4">Lipoprotein</fullName>
    </recommendedName>
</protein>
<dbReference type="PANTHER" id="PTHR41339:SF1">
    <property type="entry name" value="SECRETED PROTEIN"/>
    <property type="match status" value="1"/>
</dbReference>
<accession>A0A2P2E3G5</accession>
<dbReference type="EMBL" id="BFBB01000008">
    <property type="protein sequence ID" value="GBF51428.1"/>
    <property type="molecule type" value="Genomic_DNA"/>
</dbReference>
<evidence type="ECO:0008006" key="4">
    <source>
        <dbReference type="Google" id="ProtNLM"/>
    </source>
</evidence>
<gene>
    <name evidence="2" type="ORF">LPTSP4_29640</name>
</gene>
<dbReference type="AlphaFoldDB" id="A0A2P2E3G5"/>
<reference evidence="2 3" key="1">
    <citation type="submission" date="2018-02" db="EMBL/GenBank/DDBJ databases">
        <title>Novel Leptospira species isolated from soil and water in Japan.</title>
        <authorList>
            <person name="Nakao R."/>
            <person name="Masuzawa T."/>
        </authorList>
    </citation>
    <scope>NUCLEOTIDE SEQUENCE [LARGE SCALE GENOMIC DNA]</scope>
    <source>
        <strain evidence="2 3">YH101</strain>
    </source>
</reference>